<accession>A0A9D4ITS2</accession>
<name>A0A9D4ITS2_DREPO</name>
<evidence type="ECO:0000313" key="1">
    <source>
        <dbReference type="EMBL" id="KAH3786380.1"/>
    </source>
</evidence>
<dbReference type="EMBL" id="JAIWYP010000008">
    <property type="protein sequence ID" value="KAH3786380.1"/>
    <property type="molecule type" value="Genomic_DNA"/>
</dbReference>
<organism evidence="1 2">
    <name type="scientific">Dreissena polymorpha</name>
    <name type="common">Zebra mussel</name>
    <name type="synonym">Mytilus polymorpha</name>
    <dbReference type="NCBI Taxonomy" id="45954"/>
    <lineage>
        <taxon>Eukaryota</taxon>
        <taxon>Metazoa</taxon>
        <taxon>Spiralia</taxon>
        <taxon>Lophotrochozoa</taxon>
        <taxon>Mollusca</taxon>
        <taxon>Bivalvia</taxon>
        <taxon>Autobranchia</taxon>
        <taxon>Heteroconchia</taxon>
        <taxon>Euheterodonta</taxon>
        <taxon>Imparidentia</taxon>
        <taxon>Neoheterodontei</taxon>
        <taxon>Myida</taxon>
        <taxon>Dreissenoidea</taxon>
        <taxon>Dreissenidae</taxon>
        <taxon>Dreissena</taxon>
    </lineage>
</organism>
<keyword evidence="2" id="KW-1185">Reference proteome</keyword>
<reference evidence="1" key="1">
    <citation type="journal article" date="2019" name="bioRxiv">
        <title>The Genome of the Zebra Mussel, Dreissena polymorpha: A Resource for Invasive Species Research.</title>
        <authorList>
            <person name="McCartney M.A."/>
            <person name="Auch B."/>
            <person name="Kono T."/>
            <person name="Mallez S."/>
            <person name="Zhang Y."/>
            <person name="Obille A."/>
            <person name="Becker A."/>
            <person name="Abrahante J.E."/>
            <person name="Garbe J."/>
            <person name="Badalamenti J.P."/>
            <person name="Herman A."/>
            <person name="Mangelson H."/>
            <person name="Liachko I."/>
            <person name="Sullivan S."/>
            <person name="Sone E.D."/>
            <person name="Koren S."/>
            <person name="Silverstein K.A.T."/>
            <person name="Beckman K.B."/>
            <person name="Gohl D.M."/>
        </authorList>
    </citation>
    <scope>NUCLEOTIDE SEQUENCE</scope>
    <source>
        <strain evidence="1">Duluth1</strain>
        <tissue evidence="1">Whole animal</tissue>
    </source>
</reference>
<proteinExistence type="predicted"/>
<dbReference type="AlphaFoldDB" id="A0A9D4ITS2"/>
<evidence type="ECO:0000313" key="2">
    <source>
        <dbReference type="Proteomes" id="UP000828390"/>
    </source>
</evidence>
<dbReference type="Proteomes" id="UP000828390">
    <property type="component" value="Unassembled WGS sequence"/>
</dbReference>
<reference evidence="1" key="2">
    <citation type="submission" date="2020-11" db="EMBL/GenBank/DDBJ databases">
        <authorList>
            <person name="McCartney M.A."/>
            <person name="Auch B."/>
            <person name="Kono T."/>
            <person name="Mallez S."/>
            <person name="Becker A."/>
            <person name="Gohl D.M."/>
            <person name="Silverstein K.A.T."/>
            <person name="Koren S."/>
            <person name="Bechman K.B."/>
            <person name="Herman A."/>
            <person name="Abrahante J.E."/>
            <person name="Garbe J."/>
        </authorList>
    </citation>
    <scope>NUCLEOTIDE SEQUENCE</scope>
    <source>
        <strain evidence="1">Duluth1</strain>
        <tissue evidence="1">Whole animal</tissue>
    </source>
</reference>
<gene>
    <name evidence="1" type="ORF">DPMN_164487</name>
</gene>
<protein>
    <submittedName>
        <fullName evidence="1">Uncharacterized protein</fullName>
    </submittedName>
</protein>
<sequence length="127" mass="13928">MHKGEHIITPCIRKPGTYSFFARTSTFLSRPNTYQVVSTPCRTVCLANTSSFCQIGHFSGNGQPDFSYVRLQTSSVSESSSHVLLSTSRPICDQRQPHTSSVCESSSIRSSSIGDCRAFDCLRPTGL</sequence>
<comment type="caution">
    <text evidence="1">The sequence shown here is derived from an EMBL/GenBank/DDBJ whole genome shotgun (WGS) entry which is preliminary data.</text>
</comment>